<name>A0A0D3EV66_9ORYZ</name>
<dbReference type="PaxDb" id="65489-OBART01G34260.1"/>
<evidence type="ECO:0000313" key="2">
    <source>
        <dbReference type="Proteomes" id="UP000026960"/>
    </source>
</evidence>
<keyword evidence="2" id="KW-1185">Reference proteome</keyword>
<dbReference type="HOGENOM" id="CLU_2945863_0_0_1"/>
<reference evidence="1" key="2">
    <citation type="submission" date="2015-03" db="UniProtKB">
        <authorList>
            <consortium name="EnsemblPlants"/>
        </authorList>
    </citation>
    <scope>IDENTIFICATION</scope>
</reference>
<accession>A0A0D3EV66</accession>
<dbReference type="Gramene" id="OBART01G34260.1">
    <property type="protein sequence ID" value="OBART01G34260.1"/>
    <property type="gene ID" value="OBART01G34260"/>
</dbReference>
<organism evidence="1">
    <name type="scientific">Oryza barthii</name>
    <dbReference type="NCBI Taxonomy" id="65489"/>
    <lineage>
        <taxon>Eukaryota</taxon>
        <taxon>Viridiplantae</taxon>
        <taxon>Streptophyta</taxon>
        <taxon>Embryophyta</taxon>
        <taxon>Tracheophyta</taxon>
        <taxon>Spermatophyta</taxon>
        <taxon>Magnoliopsida</taxon>
        <taxon>Liliopsida</taxon>
        <taxon>Poales</taxon>
        <taxon>Poaceae</taxon>
        <taxon>BOP clade</taxon>
        <taxon>Oryzoideae</taxon>
        <taxon>Oryzeae</taxon>
        <taxon>Oryzinae</taxon>
        <taxon>Oryza</taxon>
    </lineage>
</organism>
<reference evidence="1" key="1">
    <citation type="journal article" date="2009" name="Rice">
        <title>De Novo Next Generation Sequencing of Plant Genomes.</title>
        <authorList>
            <person name="Rounsley S."/>
            <person name="Marri P.R."/>
            <person name="Yu Y."/>
            <person name="He R."/>
            <person name="Sisneros N."/>
            <person name="Goicoechea J.L."/>
            <person name="Lee S.J."/>
            <person name="Angelova A."/>
            <person name="Kudrna D."/>
            <person name="Luo M."/>
            <person name="Affourtit J."/>
            <person name="Desany B."/>
            <person name="Knight J."/>
            <person name="Niazi F."/>
            <person name="Egholm M."/>
            <person name="Wing R.A."/>
        </authorList>
    </citation>
    <scope>NUCLEOTIDE SEQUENCE [LARGE SCALE GENOMIC DNA]</scope>
    <source>
        <strain evidence="1">cv. IRGC 105608</strain>
    </source>
</reference>
<evidence type="ECO:0000313" key="1">
    <source>
        <dbReference type="EnsemblPlants" id="OBART01G34260.1"/>
    </source>
</evidence>
<dbReference type="Proteomes" id="UP000026960">
    <property type="component" value="Chromosome 1"/>
</dbReference>
<sequence length="62" mass="6763">MTGDAEDDDGKKMWLFVGQVPRSTAEEEILAVDCTAARANDATVIHDCAAVFTFQRCLRKSG</sequence>
<protein>
    <submittedName>
        <fullName evidence="1">Uncharacterized protein</fullName>
    </submittedName>
</protein>
<proteinExistence type="predicted"/>
<dbReference type="AlphaFoldDB" id="A0A0D3EV66"/>
<dbReference type="EnsemblPlants" id="OBART01G34260.1">
    <property type="protein sequence ID" value="OBART01G34260.1"/>
    <property type="gene ID" value="OBART01G34260"/>
</dbReference>